<keyword evidence="5" id="KW-0949">S-adenosyl-L-methionine</keyword>
<dbReference type="Pfam" id="PF12161">
    <property type="entry name" value="HsdM_N"/>
    <property type="match status" value="1"/>
</dbReference>
<evidence type="ECO:0000259" key="10">
    <source>
        <dbReference type="Pfam" id="PF12161"/>
    </source>
</evidence>
<accession>A0A381DJF8</accession>
<dbReference type="InterPro" id="IPR004546">
    <property type="entry name" value="Restrct_endonuc_T1M"/>
</dbReference>
<feature type="coiled-coil region" evidence="8">
    <location>
        <begin position="458"/>
        <end position="492"/>
    </location>
</feature>
<dbReference type="InterPro" id="IPR038333">
    <property type="entry name" value="T1MK-like_N_sf"/>
</dbReference>
<dbReference type="InterPro" id="IPR022749">
    <property type="entry name" value="D12N6_MeTrfase_N"/>
</dbReference>
<comment type="similarity">
    <text evidence="1">Belongs to the N(4)/N(6)-methyltransferase family.</text>
</comment>
<dbReference type="RefSeq" id="WP_089183184.1">
    <property type="nucleotide sequence ID" value="NZ_CP043427.1"/>
</dbReference>
<dbReference type="Gene3D" id="3.40.50.150">
    <property type="entry name" value="Vaccinia Virus protein VP39"/>
    <property type="match status" value="1"/>
</dbReference>
<dbReference type="InterPro" id="IPR003356">
    <property type="entry name" value="DNA_methylase_A-5"/>
</dbReference>
<dbReference type="InterPro" id="IPR051537">
    <property type="entry name" value="DNA_Adenine_Mtase"/>
</dbReference>
<evidence type="ECO:0000256" key="3">
    <source>
        <dbReference type="ARBA" id="ARBA00022603"/>
    </source>
</evidence>
<evidence type="ECO:0000256" key="7">
    <source>
        <dbReference type="ARBA" id="ARBA00047942"/>
    </source>
</evidence>
<name>A0A381DJF8_9BACT</name>
<proteinExistence type="inferred from homology"/>
<dbReference type="NCBIfam" id="TIGR00497">
    <property type="entry name" value="hsdM"/>
    <property type="match status" value="1"/>
</dbReference>
<dbReference type="PANTHER" id="PTHR42933">
    <property type="entry name" value="SLR6095 PROTEIN"/>
    <property type="match status" value="1"/>
</dbReference>
<dbReference type="AlphaFoldDB" id="A0A381DJF8"/>
<keyword evidence="8" id="KW-0175">Coiled coil</keyword>
<evidence type="ECO:0000256" key="5">
    <source>
        <dbReference type="ARBA" id="ARBA00022691"/>
    </source>
</evidence>
<dbReference type="SUPFAM" id="SSF53335">
    <property type="entry name" value="S-adenosyl-L-methionine-dependent methyltransferases"/>
    <property type="match status" value="1"/>
</dbReference>
<evidence type="ECO:0000256" key="6">
    <source>
        <dbReference type="ARBA" id="ARBA00022747"/>
    </source>
</evidence>
<feature type="domain" description="DNA methylase adenine-specific" evidence="9">
    <location>
        <begin position="159"/>
        <end position="461"/>
    </location>
</feature>
<dbReference type="InterPro" id="IPR029063">
    <property type="entry name" value="SAM-dependent_MTases_sf"/>
</dbReference>
<dbReference type="GO" id="GO:0009307">
    <property type="term" value="P:DNA restriction-modification system"/>
    <property type="evidence" value="ECO:0007669"/>
    <property type="project" value="UniProtKB-KW"/>
</dbReference>
<dbReference type="GO" id="GO:0003677">
    <property type="term" value="F:DNA binding"/>
    <property type="evidence" value="ECO:0007669"/>
    <property type="project" value="InterPro"/>
</dbReference>
<dbReference type="EMBL" id="UFVD01000001">
    <property type="protein sequence ID" value="SUX10823.1"/>
    <property type="molecule type" value="Genomic_DNA"/>
</dbReference>
<dbReference type="EC" id="2.1.1.72" evidence="2"/>
<feature type="domain" description="N6 adenine-specific DNA methyltransferase N-terminal" evidence="10">
    <location>
        <begin position="9"/>
        <end position="144"/>
    </location>
</feature>
<comment type="catalytic activity">
    <reaction evidence="7">
        <text>a 2'-deoxyadenosine in DNA + S-adenosyl-L-methionine = an N(6)-methyl-2'-deoxyadenosine in DNA + S-adenosyl-L-homocysteine + H(+)</text>
        <dbReference type="Rhea" id="RHEA:15197"/>
        <dbReference type="Rhea" id="RHEA-COMP:12418"/>
        <dbReference type="Rhea" id="RHEA-COMP:12419"/>
        <dbReference type="ChEBI" id="CHEBI:15378"/>
        <dbReference type="ChEBI" id="CHEBI:57856"/>
        <dbReference type="ChEBI" id="CHEBI:59789"/>
        <dbReference type="ChEBI" id="CHEBI:90615"/>
        <dbReference type="ChEBI" id="CHEBI:90616"/>
        <dbReference type="EC" id="2.1.1.72"/>
    </reaction>
</comment>
<dbReference type="REBASE" id="426025">
    <property type="entry name" value="M.Csp12475I"/>
</dbReference>
<dbReference type="Pfam" id="PF02384">
    <property type="entry name" value="N6_Mtase"/>
    <property type="match status" value="1"/>
</dbReference>
<dbReference type="PROSITE" id="PS00092">
    <property type="entry name" value="N6_MTASE"/>
    <property type="match status" value="1"/>
</dbReference>
<keyword evidence="12" id="KW-1185">Reference proteome</keyword>
<sequence>MQKTSQNTINNIVWKACDTFRGTMDANDYKDYILTMLFVKYLSDFYKEKVEILSKDLKGNKERIKQRLKLEKFKLDETCSFEYLISKKDEVNIGEIINKALLKIEEDNSEKLAGIFRNIDFNDKLTLGDTKEKNAILKNLLEDFNDERLDLRPSKLVGNDIIGDAYEYLIAHFAESSGKKGGEFYTPSGVSTLLAKLVQPKEGSSIYDPTCGSGSLLIKTAKEIKSGIFRLYGQEKNSQTHALCRMNMFLHEINDSIIEWGDTLRNPLHLENGALKTFDIVIANPPFSLDKWGEEEAKNDIFDRFKFGIPPKSKGDYAFVLHMISSLNQNGTMGVILPHGVLFRGSKEGKIRQKLIEKNLLDAVIGLPVNLFFGTSIPACIMIFKKNRSNNDIFFIDASKDYEKGKNQNTITKSHIEKIVNAYKSRQNIDKFAYKVSFDEIKENDFNLNIPRYVDTYEEEELIDIKTTKDEISRLEHELKLSQNKINEYLRKLGL</sequence>
<evidence type="ECO:0000313" key="12">
    <source>
        <dbReference type="Proteomes" id="UP000254920"/>
    </source>
</evidence>
<dbReference type="Gene3D" id="1.20.1260.30">
    <property type="match status" value="1"/>
</dbReference>
<dbReference type="OrthoDB" id="9761012at2"/>
<dbReference type="GO" id="GO:0008170">
    <property type="term" value="F:N-methyltransferase activity"/>
    <property type="evidence" value="ECO:0007669"/>
    <property type="project" value="InterPro"/>
</dbReference>
<evidence type="ECO:0000256" key="8">
    <source>
        <dbReference type="SAM" id="Coils"/>
    </source>
</evidence>
<dbReference type="GO" id="GO:0009007">
    <property type="term" value="F:site-specific DNA-methyltransferase (adenine-specific) activity"/>
    <property type="evidence" value="ECO:0007669"/>
    <property type="project" value="UniProtKB-EC"/>
</dbReference>
<dbReference type="InterPro" id="IPR002052">
    <property type="entry name" value="DNA_methylase_N6_adenine_CS"/>
</dbReference>
<gene>
    <name evidence="11" type="primary">hsdM</name>
    <name evidence="11" type="ORF">NCTC12475_01034</name>
</gene>
<evidence type="ECO:0000259" key="9">
    <source>
        <dbReference type="Pfam" id="PF02384"/>
    </source>
</evidence>
<keyword evidence="4 11" id="KW-0808">Transferase</keyword>
<keyword evidence="3 11" id="KW-0489">Methyltransferase</keyword>
<dbReference type="PRINTS" id="PR00507">
    <property type="entry name" value="N12N6MTFRASE"/>
</dbReference>
<organism evidence="11 12">
    <name type="scientific">Campylobacter sputorum subsp. sputorum</name>
    <dbReference type="NCBI Taxonomy" id="32024"/>
    <lineage>
        <taxon>Bacteria</taxon>
        <taxon>Pseudomonadati</taxon>
        <taxon>Campylobacterota</taxon>
        <taxon>Epsilonproteobacteria</taxon>
        <taxon>Campylobacterales</taxon>
        <taxon>Campylobacteraceae</taxon>
        <taxon>Campylobacter</taxon>
    </lineage>
</organism>
<evidence type="ECO:0000256" key="1">
    <source>
        <dbReference type="ARBA" id="ARBA00006594"/>
    </source>
</evidence>
<dbReference type="Proteomes" id="UP000254920">
    <property type="component" value="Unassembled WGS sequence"/>
</dbReference>
<dbReference type="GeneID" id="93091455"/>
<dbReference type="GO" id="GO:0032259">
    <property type="term" value="P:methylation"/>
    <property type="evidence" value="ECO:0007669"/>
    <property type="project" value="UniProtKB-KW"/>
</dbReference>
<reference evidence="11 12" key="1">
    <citation type="submission" date="2018-06" db="EMBL/GenBank/DDBJ databases">
        <authorList>
            <consortium name="Pathogen Informatics"/>
            <person name="Doyle S."/>
        </authorList>
    </citation>
    <scope>NUCLEOTIDE SEQUENCE [LARGE SCALE GENOMIC DNA]</scope>
    <source>
        <strain evidence="11 12">NCTC12475</strain>
    </source>
</reference>
<dbReference type="PANTHER" id="PTHR42933:SF3">
    <property type="entry name" value="TYPE I RESTRICTION ENZYME MJAVIII METHYLASE SUBUNIT"/>
    <property type="match status" value="1"/>
</dbReference>
<evidence type="ECO:0000256" key="4">
    <source>
        <dbReference type="ARBA" id="ARBA00022679"/>
    </source>
</evidence>
<evidence type="ECO:0000256" key="2">
    <source>
        <dbReference type="ARBA" id="ARBA00011900"/>
    </source>
</evidence>
<evidence type="ECO:0000313" key="11">
    <source>
        <dbReference type="EMBL" id="SUX10823.1"/>
    </source>
</evidence>
<protein>
    <recommendedName>
        <fullName evidence="2">site-specific DNA-methyltransferase (adenine-specific)</fullName>
        <ecNumber evidence="2">2.1.1.72</ecNumber>
    </recommendedName>
</protein>
<keyword evidence="6" id="KW-0680">Restriction system</keyword>